<dbReference type="SUPFAM" id="SSF53383">
    <property type="entry name" value="PLP-dependent transferases"/>
    <property type="match status" value="1"/>
</dbReference>
<dbReference type="GO" id="GO:0003677">
    <property type="term" value="F:DNA binding"/>
    <property type="evidence" value="ECO:0007669"/>
    <property type="project" value="UniProtKB-KW"/>
</dbReference>
<evidence type="ECO:0000256" key="5">
    <source>
        <dbReference type="ARBA" id="ARBA00023163"/>
    </source>
</evidence>
<accession>A0A370XEN5</accession>
<dbReference type="Proteomes" id="UP000255334">
    <property type="component" value="Unassembled WGS sequence"/>
</dbReference>
<reference evidence="8 9" key="1">
    <citation type="submission" date="2018-07" db="EMBL/GenBank/DDBJ databases">
        <title>Dyella monticola sp. nov. and Dyella psychrodurans sp. nov. isolated from monsoon evergreen broad-leaved forest soil of Dinghu Mountain, China.</title>
        <authorList>
            <person name="Gao Z."/>
            <person name="Qiu L."/>
        </authorList>
    </citation>
    <scope>NUCLEOTIDE SEQUENCE [LARGE SCALE GENOMIC DNA]</scope>
    <source>
        <strain evidence="8 9">4MSK11</strain>
    </source>
</reference>
<proteinExistence type="inferred from homology"/>
<dbReference type="Pfam" id="PF00155">
    <property type="entry name" value="Aminotran_1_2"/>
    <property type="match status" value="1"/>
</dbReference>
<dbReference type="PRINTS" id="PR00035">
    <property type="entry name" value="HTHGNTR"/>
</dbReference>
<dbReference type="PANTHER" id="PTHR46577">
    <property type="entry name" value="HTH-TYPE TRANSCRIPTIONAL REGULATORY PROTEIN GABR"/>
    <property type="match status" value="1"/>
</dbReference>
<evidence type="ECO:0000313" key="8">
    <source>
        <dbReference type="EMBL" id="RDS86705.1"/>
    </source>
</evidence>
<dbReference type="GO" id="GO:0030170">
    <property type="term" value="F:pyridoxal phosphate binding"/>
    <property type="evidence" value="ECO:0007669"/>
    <property type="project" value="InterPro"/>
</dbReference>
<dbReference type="GO" id="GO:0003700">
    <property type="term" value="F:DNA-binding transcription factor activity"/>
    <property type="evidence" value="ECO:0007669"/>
    <property type="project" value="InterPro"/>
</dbReference>
<dbReference type="EMBL" id="QRBF01000001">
    <property type="protein sequence ID" value="RDS86705.1"/>
    <property type="molecule type" value="Genomic_DNA"/>
</dbReference>
<keyword evidence="8" id="KW-0808">Transferase</keyword>
<protein>
    <submittedName>
        <fullName evidence="8">PLP-dependent aminotransferase family protein</fullName>
    </submittedName>
</protein>
<keyword evidence="2" id="KW-0663">Pyridoxal phosphate</keyword>
<keyword evidence="5" id="KW-0804">Transcription</keyword>
<evidence type="ECO:0000313" key="9">
    <source>
        <dbReference type="Proteomes" id="UP000255334"/>
    </source>
</evidence>
<keyword evidence="3" id="KW-0805">Transcription regulation</keyword>
<feature type="domain" description="HTH gntR-type" evidence="7">
    <location>
        <begin position="33"/>
        <end position="101"/>
    </location>
</feature>
<sequence length="510" mass="56368">MKPLRREKAVASDVEGKSSLFEIAFDPPPRGSRRSAESVYAQLRAAILDGRLVPGSKLPVERQSAVFFGVSRNTVARAYAKLAIEGLVLSRRGSGTYVAPKQRRPSREHFPAQRAPDSRLNSLWERPELAQALNFWHDNQRTTSSKAAAAFLDFRPALVDPRLFPFDIFRRVSAKQLRRMELKPPAFKSPQGNQGHFPLRTAIATHIGVSRAVVCEPDDVLVTAGAQQAFDILARVLVTPGVTTVAIEDPGYPPMRAAFLAAGAKLVPVPVDAQGLVVDALPVPVQIVCVCPSHQFPLGVSMSAQRRAALLDFARKHGAVIVEDDYDGEFRYDGTPLQALRSTATAEDVFYVGTFSKCMLPALRLGFLVAPQWAMPALTTAKNCLDWHCPTLTQMAVAGYIADGHLAQHVRKLRDVYRKRRDLVWEILRSDFAGELSPMQSHYGMHVAAFSTLPKRLERVTARLLESNVHLHSFERYFFGAPTSEGLVFGYGAVDLKDIEQGLKALRRVL</sequence>
<comment type="caution">
    <text evidence="8">The sequence shown here is derived from an EMBL/GenBank/DDBJ whole genome shotgun (WGS) entry which is preliminary data.</text>
</comment>
<dbReference type="CDD" id="cd00609">
    <property type="entry name" value="AAT_like"/>
    <property type="match status" value="1"/>
</dbReference>
<dbReference type="InterPro" id="IPR015424">
    <property type="entry name" value="PyrdxlP-dep_Trfase"/>
</dbReference>
<dbReference type="InterPro" id="IPR036390">
    <property type="entry name" value="WH_DNA-bd_sf"/>
</dbReference>
<keyword evidence="9" id="KW-1185">Reference proteome</keyword>
<feature type="region of interest" description="Disordered" evidence="6">
    <location>
        <begin position="97"/>
        <end position="118"/>
    </location>
</feature>
<dbReference type="AlphaFoldDB" id="A0A370XEN5"/>
<name>A0A370XEN5_9GAMM</name>
<dbReference type="InterPro" id="IPR051446">
    <property type="entry name" value="HTH_trans_reg/aminotransferase"/>
</dbReference>
<dbReference type="GO" id="GO:0008483">
    <property type="term" value="F:transaminase activity"/>
    <property type="evidence" value="ECO:0007669"/>
    <property type="project" value="UniProtKB-KW"/>
</dbReference>
<keyword evidence="8" id="KW-0032">Aminotransferase</keyword>
<dbReference type="InterPro" id="IPR015421">
    <property type="entry name" value="PyrdxlP-dep_Trfase_major"/>
</dbReference>
<evidence type="ECO:0000256" key="2">
    <source>
        <dbReference type="ARBA" id="ARBA00022898"/>
    </source>
</evidence>
<dbReference type="InterPro" id="IPR004839">
    <property type="entry name" value="Aminotransferase_I/II_large"/>
</dbReference>
<evidence type="ECO:0000256" key="6">
    <source>
        <dbReference type="SAM" id="MobiDB-lite"/>
    </source>
</evidence>
<dbReference type="SUPFAM" id="SSF46785">
    <property type="entry name" value="Winged helix' DNA-binding domain"/>
    <property type="match status" value="1"/>
</dbReference>
<dbReference type="Gene3D" id="1.10.10.10">
    <property type="entry name" value="Winged helix-like DNA-binding domain superfamily/Winged helix DNA-binding domain"/>
    <property type="match status" value="1"/>
</dbReference>
<organism evidence="8 9">
    <name type="scientific">Dyella psychrodurans</name>
    <dbReference type="NCBI Taxonomy" id="1927960"/>
    <lineage>
        <taxon>Bacteria</taxon>
        <taxon>Pseudomonadati</taxon>
        <taxon>Pseudomonadota</taxon>
        <taxon>Gammaproteobacteria</taxon>
        <taxon>Lysobacterales</taxon>
        <taxon>Rhodanobacteraceae</taxon>
        <taxon>Dyella</taxon>
    </lineage>
</organism>
<dbReference type="Gene3D" id="3.40.640.10">
    <property type="entry name" value="Type I PLP-dependent aspartate aminotransferase-like (Major domain)"/>
    <property type="match status" value="1"/>
</dbReference>
<dbReference type="PROSITE" id="PS50949">
    <property type="entry name" value="HTH_GNTR"/>
    <property type="match status" value="1"/>
</dbReference>
<evidence type="ECO:0000256" key="1">
    <source>
        <dbReference type="ARBA" id="ARBA00005384"/>
    </source>
</evidence>
<evidence type="ECO:0000256" key="4">
    <source>
        <dbReference type="ARBA" id="ARBA00023125"/>
    </source>
</evidence>
<dbReference type="InterPro" id="IPR036388">
    <property type="entry name" value="WH-like_DNA-bd_sf"/>
</dbReference>
<gene>
    <name evidence="8" type="ORF">DWU99_05610</name>
</gene>
<evidence type="ECO:0000259" key="7">
    <source>
        <dbReference type="PROSITE" id="PS50949"/>
    </source>
</evidence>
<dbReference type="SMART" id="SM00345">
    <property type="entry name" value="HTH_GNTR"/>
    <property type="match status" value="1"/>
</dbReference>
<keyword evidence="4" id="KW-0238">DNA-binding</keyword>
<comment type="similarity">
    <text evidence="1">In the C-terminal section; belongs to the class-I pyridoxal-phosphate-dependent aminotransferase family.</text>
</comment>
<dbReference type="OrthoDB" id="9808770at2"/>
<dbReference type="Pfam" id="PF00392">
    <property type="entry name" value="GntR"/>
    <property type="match status" value="1"/>
</dbReference>
<dbReference type="InterPro" id="IPR000524">
    <property type="entry name" value="Tscrpt_reg_HTH_GntR"/>
</dbReference>
<dbReference type="PANTHER" id="PTHR46577:SF1">
    <property type="entry name" value="HTH-TYPE TRANSCRIPTIONAL REGULATORY PROTEIN GABR"/>
    <property type="match status" value="1"/>
</dbReference>
<dbReference type="CDD" id="cd07377">
    <property type="entry name" value="WHTH_GntR"/>
    <property type="match status" value="1"/>
</dbReference>
<evidence type="ECO:0000256" key="3">
    <source>
        <dbReference type="ARBA" id="ARBA00023015"/>
    </source>
</evidence>